<name>R9S7P8_9CAUD</name>
<evidence type="ECO:0000313" key="2">
    <source>
        <dbReference type="Proteomes" id="UP000201670"/>
    </source>
</evidence>
<sequence length="115" mass="13504">MDDIEEMVERAVDLAFEDDKFYFRCYDYLKNSKATRAYTRKFIDSPTAGGLALTISDLDAYIQGGSDRDHQLLREAYGHLGKPRARKIRKYLYTILEGAWLYEKERKPGRKKRSK</sequence>
<proteinExistence type="predicted"/>
<dbReference type="GeneID" id="15956795"/>
<dbReference type="KEGG" id="vg:15956795"/>
<accession>R9S7P8</accession>
<organism evidence="1 2">
    <name type="scientific">Prochlorococcus phage P-SSM3</name>
    <dbReference type="NCBI Taxonomy" id="536453"/>
    <lineage>
        <taxon>Viruses</taxon>
        <taxon>Duplodnaviria</taxon>
        <taxon>Heunggongvirae</taxon>
        <taxon>Uroviricota</taxon>
        <taxon>Caudoviricetes</taxon>
        <taxon>Pantevenvirales</taxon>
        <taxon>Kyanoviridae</taxon>
        <taxon>Ronodorvirus</taxon>
        <taxon>Ronodorvirus pssm3</taxon>
    </lineage>
</organism>
<dbReference type="RefSeq" id="YP_008130043.1">
    <property type="nucleotide sequence ID" value="NC_021559.1"/>
</dbReference>
<gene>
    <name evidence="1" type="ORF">PRAG_00114</name>
</gene>
<dbReference type="EMBL" id="HQ337021">
    <property type="protein sequence ID" value="AGN12054.1"/>
    <property type="molecule type" value="Genomic_DNA"/>
</dbReference>
<protein>
    <submittedName>
        <fullName evidence="1">Uncharacterized protein</fullName>
    </submittedName>
</protein>
<dbReference type="Proteomes" id="UP000201670">
    <property type="component" value="Segment"/>
</dbReference>
<reference evidence="1 2" key="1">
    <citation type="submission" date="2010-10" db="EMBL/GenBank/DDBJ databases">
        <title>The Genome Sequence of Prochlorococcus phage P-SSM3.</title>
        <authorList>
            <consortium name="The Broad Institute Genome Sequencing Platform"/>
            <person name="Henn M.R."/>
            <person name="Sullivan M.S."/>
            <person name="Osburne M.S."/>
            <person name="Levin J."/>
            <person name="Malboeuf C."/>
            <person name="Casali M."/>
            <person name="Russ C."/>
            <person name="Lennon N."/>
            <person name="Chapman S.B."/>
            <person name="Erlich R."/>
            <person name="Young S.K."/>
            <person name="Yandava C."/>
            <person name="Zeng Q."/>
            <person name="Alvarado L."/>
            <person name="Anderson S."/>
            <person name="Berlin A."/>
            <person name="Chen Z."/>
            <person name="Freedman E."/>
            <person name="Gellesch M."/>
            <person name="Goldberg J."/>
            <person name="Green L."/>
            <person name="Griggs A."/>
            <person name="Gujja S."/>
            <person name="Heilman E.R."/>
            <person name="Heiman D."/>
            <person name="Hollinger A."/>
            <person name="Howarth C."/>
            <person name="Larson L."/>
            <person name="Mehta T."/>
            <person name="Pearson M."/>
            <person name="Roberts A."/>
            <person name="Ryan E."/>
            <person name="Saif S."/>
            <person name="Shea T."/>
            <person name="Shenoy N."/>
            <person name="Sisk P."/>
            <person name="Stolte C."/>
            <person name="Sykes S."/>
            <person name="White J."/>
            <person name="Yu Q."/>
            <person name="Coleman M.L."/>
            <person name="Huang K.H."/>
            <person name="Weigele P.R."/>
            <person name="DeFrancesco A.S."/>
            <person name="Kern S.E."/>
            <person name="Thompson L.R."/>
            <person name="Fu R."/>
            <person name="Hombeck B."/>
            <person name="Chisholm S.W."/>
            <person name="Haas B."/>
            <person name="Nusbaum C."/>
            <person name="Birren B."/>
        </authorList>
    </citation>
    <scope>NUCLEOTIDE SEQUENCE [LARGE SCALE GENOMIC DNA]</scope>
    <source>
        <strain evidence="1 2">P-SSM3</strain>
    </source>
</reference>
<keyword evidence="2" id="KW-1185">Reference proteome</keyword>
<evidence type="ECO:0000313" key="1">
    <source>
        <dbReference type="EMBL" id="AGN12054.1"/>
    </source>
</evidence>